<feature type="domain" description="RNA polymerase sigma factor 70 region 4 type 2" evidence="1">
    <location>
        <begin position="82"/>
        <end position="132"/>
    </location>
</feature>
<dbReference type="EMBL" id="WUQX01000001">
    <property type="protein sequence ID" value="MXP74084.1"/>
    <property type="molecule type" value="Genomic_DNA"/>
</dbReference>
<gene>
    <name evidence="2" type="ORF">GN277_01115</name>
</gene>
<sequence>MKQPSSLDEETVRHQFDRKCKLALKGELVDYTRHIDYLSKHEVILSELSERELESLSVIDEYDSEYFDFQALGYDIRLKDMLLAEALNALTERKRDVIMLSYFQGLSDADIARKLNLDRSTVNEHRKRSLELLKQMMEERSNDNENKKKK</sequence>
<dbReference type="CDD" id="cd06171">
    <property type="entry name" value="Sigma70_r4"/>
    <property type="match status" value="1"/>
</dbReference>
<accession>A0A7X3MCU3</accession>
<dbReference type="GO" id="GO:0016987">
    <property type="term" value="F:sigma factor activity"/>
    <property type="evidence" value="ECO:0007669"/>
    <property type="project" value="InterPro"/>
</dbReference>
<dbReference type="GO" id="GO:0006352">
    <property type="term" value="P:DNA-templated transcription initiation"/>
    <property type="evidence" value="ECO:0007669"/>
    <property type="project" value="InterPro"/>
</dbReference>
<proteinExistence type="predicted"/>
<dbReference type="SUPFAM" id="SSF88659">
    <property type="entry name" value="Sigma3 and sigma4 domains of RNA polymerase sigma factors"/>
    <property type="match status" value="1"/>
</dbReference>
<dbReference type="InterPro" id="IPR013249">
    <property type="entry name" value="RNA_pol_sigma70_r4_t2"/>
</dbReference>
<dbReference type="Pfam" id="PF08281">
    <property type="entry name" value="Sigma70_r4_2"/>
    <property type="match status" value="1"/>
</dbReference>
<dbReference type="InterPro" id="IPR014284">
    <property type="entry name" value="RNA_pol_sigma-70_dom"/>
</dbReference>
<comment type="caution">
    <text evidence="2">The sequence shown here is derived from an EMBL/GenBank/DDBJ whole genome shotgun (WGS) entry which is preliminary data.</text>
</comment>
<dbReference type="GO" id="GO:0003677">
    <property type="term" value="F:DNA binding"/>
    <property type="evidence" value="ECO:0007669"/>
    <property type="project" value="InterPro"/>
</dbReference>
<keyword evidence="3" id="KW-1185">Reference proteome</keyword>
<dbReference type="InterPro" id="IPR036388">
    <property type="entry name" value="WH-like_DNA-bd_sf"/>
</dbReference>
<dbReference type="RefSeq" id="WP_159749115.1">
    <property type="nucleotide sequence ID" value="NZ_WUQX01000001.1"/>
</dbReference>
<dbReference type="Proteomes" id="UP000460412">
    <property type="component" value="Unassembled WGS sequence"/>
</dbReference>
<dbReference type="AlphaFoldDB" id="A0A7X3MCU3"/>
<dbReference type="NCBIfam" id="TIGR02937">
    <property type="entry name" value="sigma70-ECF"/>
    <property type="match status" value="1"/>
</dbReference>
<dbReference type="InterPro" id="IPR013324">
    <property type="entry name" value="RNA_pol_sigma_r3/r4-like"/>
</dbReference>
<evidence type="ECO:0000259" key="1">
    <source>
        <dbReference type="Pfam" id="PF08281"/>
    </source>
</evidence>
<evidence type="ECO:0000313" key="3">
    <source>
        <dbReference type="Proteomes" id="UP000460412"/>
    </source>
</evidence>
<protein>
    <submittedName>
        <fullName evidence="2">Sigma-70 family RNA polymerase sigma factor</fullName>
    </submittedName>
</protein>
<name>A0A7X3MCU3_9FIRM</name>
<evidence type="ECO:0000313" key="2">
    <source>
        <dbReference type="EMBL" id="MXP74084.1"/>
    </source>
</evidence>
<dbReference type="Gene3D" id="1.10.10.10">
    <property type="entry name" value="Winged helix-like DNA-binding domain superfamily/Winged helix DNA-binding domain"/>
    <property type="match status" value="1"/>
</dbReference>
<organism evidence="2 3">
    <name type="scientific">Sporofaciens musculi</name>
    <dbReference type="NCBI Taxonomy" id="2681861"/>
    <lineage>
        <taxon>Bacteria</taxon>
        <taxon>Bacillati</taxon>
        <taxon>Bacillota</taxon>
        <taxon>Clostridia</taxon>
        <taxon>Lachnospirales</taxon>
        <taxon>Lachnospiraceae</taxon>
        <taxon>Sporofaciens</taxon>
    </lineage>
</organism>
<reference evidence="2 3" key="1">
    <citation type="submission" date="2019-12" db="EMBL/GenBank/DDBJ databases">
        <title>Sporaefaciens musculi gen. nov., sp. nov., a novel bacterium isolated from the caecum of an obese mouse.</title>
        <authorList>
            <person name="Rasmussen T.S."/>
            <person name="Streidl T."/>
            <person name="Hitch T.C.A."/>
            <person name="Wortmann E."/>
            <person name="Deptula P."/>
            <person name="Hansen M."/>
            <person name="Nielsen D.S."/>
            <person name="Clavel T."/>
            <person name="Vogensen F.K."/>
        </authorList>
    </citation>
    <scope>NUCLEOTIDE SEQUENCE [LARGE SCALE GENOMIC DNA]</scope>
    <source>
        <strain evidence="2 3">WCA-9-b2</strain>
    </source>
</reference>